<gene>
    <name evidence="1" type="ORF">TPA0598_07_06570</name>
</gene>
<dbReference type="EMBL" id="BBNO01000007">
    <property type="protein sequence ID" value="GAO10933.1"/>
    <property type="molecule type" value="Genomic_DNA"/>
</dbReference>
<keyword evidence="2" id="KW-1185">Reference proteome</keyword>
<reference evidence="1 2" key="2">
    <citation type="journal article" date="2015" name="Stand. Genomic Sci.">
        <title>Draft genome sequence of marine-derived Streptomyces sp. TP-A0598, a producer of anti-MRSA antibiotic lydicamycins.</title>
        <authorList>
            <person name="Komaki H."/>
            <person name="Ichikawa N."/>
            <person name="Hosoyama A."/>
            <person name="Fujita N."/>
            <person name="Igarashi Y."/>
        </authorList>
    </citation>
    <scope>NUCLEOTIDE SEQUENCE [LARGE SCALE GENOMIC DNA]</scope>
    <source>
        <strain evidence="1 2">NBRC 110027</strain>
    </source>
</reference>
<name>A0A0P4RDS0_9ACTN</name>
<evidence type="ECO:0000313" key="1">
    <source>
        <dbReference type="EMBL" id="GAO10933.1"/>
    </source>
</evidence>
<proteinExistence type="predicted"/>
<organism evidence="1 2">
    <name type="scientific">Streptomyces lydicamycinicus</name>
    <dbReference type="NCBI Taxonomy" id="1546107"/>
    <lineage>
        <taxon>Bacteria</taxon>
        <taxon>Bacillati</taxon>
        <taxon>Actinomycetota</taxon>
        <taxon>Actinomycetes</taxon>
        <taxon>Kitasatosporales</taxon>
        <taxon>Streptomycetaceae</taxon>
        <taxon>Streptomyces</taxon>
    </lineage>
</organism>
<reference evidence="2" key="1">
    <citation type="submission" date="2014-09" db="EMBL/GenBank/DDBJ databases">
        <title>Whole genome shotgun sequence of Streptomyces sp. NBRC 110027.</title>
        <authorList>
            <person name="Komaki H."/>
            <person name="Ichikawa N."/>
            <person name="Katano-Makiyama Y."/>
            <person name="Hosoyama A."/>
            <person name="Hashimoto M."/>
            <person name="Uohara A."/>
            <person name="Kitahashi Y."/>
            <person name="Ohji S."/>
            <person name="Kimura A."/>
            <person name="Yamazoe A."/>
            <person name="Igarashi Y."/>
            <person name="Fujita N."/>
        </authorList>
    </citation>
    <scope>NUCLEOTIDE SEQUENCE [LARGE SCALE GENOMIC DNA]</scope>
    <source>
        <strain evidence="2">NBRC 110027</strain>
    </source>
</reference>
<accession>A0A0P4RDS0</accession>
<dbReference type="AlphaFoldDB" id="A0A0P4RDS0"/>
<comment type="caution">
    <text evidence="1">The sequence shown here is derived from an EMBL/GenBank/DDBJ whole genome shotgun (WGS) entry which is preliminary data.</text>
</comment>
<sequence length="188" mass="21439">MDAMAKEIRRQLQEAAEKHQFTRLVRALPDSDELEGFVIEVTPSWTLIAECGRLALDGFVALRTRDIVQVRRRGPHDLTVRWLQRHGPWPPPQPRGELSLTDVRSLVESVSRHYHLISVFEEDLNPGAVYIGAPVRTGKKRLKLLEVNPRARWAAAPSSFRYDDITRIDFDDRYNTVLDALAGPPPRA</sequence>
<evidence type="ECO:0000313" key="2">
    <source>
        <dbReference type="Proteomes" id="UP000048965"/>
    </source>
</evidence>
<dbReference type="Proteomes" id="UP000048965">
    <property type="component" value="Unassembled WGS sequence"/>
</dbReference>
<protein>
    <submittedName>
        <fullName evidence="1">Uncharacterized protein</fullName>
    </submittedName>
</protein>